<dbReference type="EMBL" id="JABSTV010001255">
    <property type="protein sequence ID" value="KAH7935015.1"/>
    <property type="molecule type" value="Genomic_DNA"/>
</dbReference>
<accession>A0A9D4PA58</accession>
<reference evidence="2" key="2">
    <citation type="submission" date="2021-09" db="EMBL/GenBank/DDBJ databases">
        <authorList>
            <person name="Jia N."/>
            <person name="Wang J."/>
            <person name="Shi W."/>
            <person name="Du L."/>
            <person name="Sun Y."/>
            <person name="Zhan W."/>
            <person name="Jiang J."/>
            <person name="Wang Q."/>
            <person name="Zhang B."/>
            <person name="Ji P."/>
            <person name="Sakyi L.B."/>
            <person name="Cui X."/>
            <person name="Yuan T."/>
            <person name="Jiang B."/>
            <person name="Yang W."/>
            <person name="Lam T.T.-Y."/>
            <person name="Chang Q."/>
            <person name="Ding S."/>
            <person name="Wang X."/>
            <person name="Zhu J."/>
            <person name="Ruan X."/>
            <person name="Zhao L."/>
            <person name="Wei J."/>
            <person name="Que T."/>
            <person name="Du C."/>
            <person name="Cheng J."/>
            <person name="Dai P."/>
            <person name="Han X."/>
            <person name="Huang E."/>
            <person name="Gao Y."/>
            <person name="Liu J."/>
            <person name="Shao H."/>
            <person name="Ye R."/>
            <person name="Li L."/>
            <person name="Wei W."/>
            <person name="Wang X."/>
            <person name="Wang C."/>
            <person name="Huo Q."/>
            <person name="Li W."/>
            <person name="Guo W."/>
            <person name="Chen H."/>
            <person name="Chen S."/>
            <person name="Zhou L."/>
            <person name="Zhou L."/>
            <person name="Ni X."/>
            <person name="Tian J."/>
            <person name="Zhou Y."/>
            <person name="Sheng Y."/>
            <person name="Liu T."/>
            <person name="Pan Y."/>
            <person name="Xia L."/>
            <person name="Li J."/>
            <person name="Zhao F."/>
            <person name="Cao W."/>
        </authorList>
    </citation>
    <scope>NUCLEOTIDE SEQUENCE</scope>
    <source>
        <strain evidence="2">Rsan-2018</strain>
        <tissue evidence="2">Larvae</tissue>
    </source>
</reference>
<feature type="region of interest" description="Disordered" evidence="1">
    <location>
        <begin position="6"/>
        <end position="87"/>
    </location>
</feature>
<evidence type="ECO:0000313" key="3">
    <source>
        <dbReference type="Proteomes" id="UP000821837"/>
    </source>
</evidence>
<evidence type="ECO:0000256" key="1">
    <source>
        <dbReference type="SAM" id="MobiDB-lite"/>
    </source>
</evidence>
<proteinExistence type="predicted"/>
<gene>
    <name evidence="2" type="ORF">HPB52_002660</name>
</gene>
<comment type="caution">
    <text evidence="2">The sequence shown here is derived from an EMBL/GenBank/DDBJ whole genome shotgun (WGS) entry which is preliminary data.</text>
</comment>
<name>A0A9D4PA58_RHISA</name>
<keyword evidence="3" id="KW-1185">Reference proteome</keyword>
<dbReference type="Proteomes" id="UP000821837">
    <property type="component" value="Unassembled WGS sequence"/>
</dbReference>
<feature type="compositionally biased region" description="Basic residues" evidence="1">
    <location>
        <begin position="62"/>
        <end position="73"/>
    </location>
</feature>
<evidence type="ECO:0000313" key="2">
    <source>
        <dbReference type="EMBL" id="KAH7935015.1"/>
    </source>
</evidence>
<dbReference type="AlphaFoldDB" id="A0A9D4PA58"/>
<sequence>MLLLLLQRRGLEPLSRNGSGGKPTPNFEREKRKRTINAACKNPRNQRGLAHPKRNVNAGRQMSKRRGKAKPKRNVNTEQRIPKRVGE</sequence>
<organism evidence="2 3">
    <name type="scientific">Rhipicephalus sanguineus</name>
    <name type="common">Brown dog tick</name>
    <name type="synonym">Ixodes sanguineus</name>
    <dbReference type="NCBI Taxonomy" id="34632"/>
    <lineage>
        <taxon>Eukaryota</taxon>
        <taxon>Metazoa</taxon>
        <taxon>Ecdysozoa</taxon>
        <taxon>Arthropoda</taxon>
        <taxon>Chelicerata</taxon>
        <taxon>Arachnida</taxon>
        <taxon>Acari</taxon>
        <taxon>Parasitiformes</taxon>
        <taxon>Ixodida</taxon>
        <taxon>Ixodoidea</taxon>
        <taxon>Ixodidae</taxon>
        <taxon>Rhipicephalinae</taxon>
        <taxon>Rhipicephalus</taxon>
        <taxon>Rhipicephalus</taxon>
    </lineage>
</organism>
<reference evidence="2" key="1">
    <citation type="journal article" date="2020" name="Cell">
        <title>Large-Scale Comparative Analyses of Tick Genomes Elucidate Their Genetic Diversity and Vector Capacities.</title>
        <authorList>
            <consortium name="Tick Genome and Microbiome Consortium (TIGMIC)"/>
            <person name="Jia N."/>
            <person name="Wang J."/>
            <person name="Shi W."/>
            <person name="Du L."/>
            <person name="Sun Y."/>
            <person name="Zhan W."/>
            <person name="Jiang J.F."/>
            <person name="Wang Q."/>
            <person name="Zhang B."/>
            <person name="Ji P."/>
            <person name="Bell-Sakyi L."/>
            <person name="Cui X.M."/>
            <person name="Yuan T.T."/>
            <person name="Jiang B.G."/>
            <person name="Yang W.F."/>
            <person name="Lam T.T."/>
            <person name="Chang Q.C."/>
            <person name="Ding S.J."/>
            <person name="Wang X.J."/>
            <person name="Zhu J.G."/>
            <person name="Ruan X.D."/>
            <person name="Zhao L."/>
            <person name="Wei J.T."/>
            <person name="Ye R.Z."/>
            <person name="Que T.C."/>
            <person name="Du C.H."/>
            <person name="Zhou Y.H."/>
            <person name="Cheng J.X."/>
            <person name="Dai P.F."/>
            <person name="Guo W.B."/>
            <person name="Han X.H."/>
            <person name="Huang E.J."/>
            <person name="Li L.F."/>
            <person name="Wei W."/>
            <person name="Gao Y.C."/>
            <person name="Liu J.Z."/>
            <person name="Shao H.Z."/>
            <person name="Wang X."/>
            <person name="Wang C.C."/>
            <person name="Yang T.C."/>
            <person name="Huo Q.B."/>
            <person name="Li W."/>
            <person name="Chen H.Y."/>
            <person name="Chen S.E."/>
            <person name="Zhou L.G."/>
            <person name="Ni X.B."/>
            <person name="Tian J.H."/>
            <person name="Sheng Y."/>
            <person name="Liu T."/>
            <person name="Pan Y.S."/>
            <person name="Xia L.Y."/>
            <person name="Li J."/>
            <person name="Zhao F."/>
            <person name="Cao W.C."/>
        </authorList>
    </citation>
    <scope>NUCLEOTIDE SEQUENCE</scope>
    <source>
        <strain evidence="2">Rsan-2018</strain>
    </source>
</reference>
<protein>
    <submittedName>
        <fullName evidence="2">Uncharacterized protein</fullName>
    </submittedName>
</protein>